<dbReference type="RefSeq" id="WP_196609117.1">
    <property type="nucleotide sequence ID" value="NZ_VRYY01000221.1"/>
</dbReference>
<dbReference type="Gene3D" id="3.40.190.10">
    <property type="entry name" value="Periplasmic binding protein-like II"/>
    <property type="match status" value="2"/>
</dbReference>
<dbReference type="EMBL" id="VRYY01000221">
    <property type="protein sequence ID" value="MBG3877086.1"/>
    <property type="molecule type" value="Genomic_DNA"/>
</dbReference>
<evidence type="ECO:0000256" key="4">
    <source>
        <dbReference type="ARBA" id="ARBA00023163"/>
    </source>
</evidence>
<dbReference type="InterPro" id="IPR047788">
    <property type="entry name" value="LysR-like_Sec_metab"/>
</dbReference>
<dbReference type="NCBIfam" id="NF040786">
    <property type="entry name" value="LysR_Sec_metab"/>
    <property type="match status" value="1"/>
</dbReference>
<evidence type="ECO:0000259" key="6">
    <source>
        <dbReference type="PROSITE" id="PS50931"/>
    </source>
</evidence>
<dbReference type="Pfam" id="PF00126">
    <property type="entry name" value="HTH_1"/>
    <property type="match status" value="1"/>
</dbReference>
<dbReference type="PRINTS" id="PR00039">
    <property type="entry name" value="HTHLYSR"/>
</dbReference>
<dbReference type="SUPFAM" id="SSF53850">
    <property type="entry name" value="Periplasmic binding protein-like II"/>
    <property type="match status" value="1"/>
</dbReference>
<dbReference type="PROSITE" id="PS50931">
    <property type="entry name" value="HTH_LYSR"/>
    <property type="match status" value="1"/>
</dbReference>
<proteinExistence type="inferred from homology"/>
<dbReference type="PANTHER" id="PTHR30126">
    <property type="entry name" value="HTH-TYPE TRANSCRIPTIONAL REGULATOR"/>
    <property type="match status" value="1"/>
</dbReference>
<dbReference type="CDD" id="cd08420">
    <property type="entry name" value="PBP2_CysL_like"/>
    <property type="match status" value="1"/>
</dbReference>
<keyword evidence="3" id="KW-0238">DNA-binding</keyword>
<evidence type="ECO:0000313" key="7">
    <source>
        <dbReference type="EMBL" id="MBG3877086.1"/>
    </source>
</evidence>
<dbReference type="Gene3D" id="1.10.10.10">
    <property type="entry name" value="Winged helix-like DNA-binding domain superfamily/Winged helix DNA-binding domain"/>
    <property type="match status" value="1"/>
</dbReference>
<evidence type="ECO:0000256" key="3">
    <source>
        <dbReference type="ARBA" id="ARBA00023125"/>
    </source>
</evidence>
<name>A0ABS0J3Z3_9BACT</name>
<dbReference type="SUPFAM" id="SSF46785">
    <property type="entry name" value="Winged helix' DNA-binding domain"/>
    <property type="match status" value="1"/>
</dbReference>
<dbReference type="PANTHER" id="PTHR30126:SF39">
    <property type="entry name" value="HTH-TYPE TRANSCRIPTIONAL REGULATOR CYSL"/>
    <property type="match status" value="1"/>
</dbReference>
<evidence type="ECO:0000313" key="8">
    <source>
        <dbReference type="Proteomes" id="UP001194469"/>
    </source>
</evidence>
<comment type="caution">
    <text evidence="7">The sequence shown here is derived from an EMBL/GenBank/DDBJ whole genome shotgun (WGS) entry which is preliminary data.</text>
</comment>
<accession>A0ABS0J3Z3</accession>
<keyword evidence="4" id="KW-0804">Transcription</keyword>
<comment type="similarity">
    <text evidence="1">Belongs to the LysR transcriptional regulatory family.</text>
</comment>
<dbReference type="InterPro" id="IPR005119">
    <property type="entry name" value="LysR_subst-bd"/>
</dbReference>
<reference evidence="7 8" key="1">
    <citation type="submission" date="2019-08" db="EMBL/GenBank/DDBJ databases">
        <authorList>
            <person name="Luo N."/>
        </authorList>
    </citation>
    <scope>NUCLEOTIDE SEQUENCE [LARGE SCALE GENOMIC DNA]</scope>
    <source>
        <strain evidence="7 8">NCIMB 9442</strain>
    </source>
</reference>
<gene>
    <name evidence="7" type="ORF">FVW20_08700</name>
</gene>
<feature type="region of interest" description="Disordered" evidence="5">
    <location>
        <begin position="301"/>
        <end position="320"/>
    </location>
</feature>
<dbReference type="InterPro" id="IPR000847">
    <property type="entry name" value="LysR_HTH_N"/>
</dbReference>
<dbReference type="Pfam" id="PF03466">
    <property type="entry name" value="LysR_substrate"/>
    <property type="match status" value="1"/>
</dbReference>
<dbReference type="InterPro" id="IPR036388">
    <property type="entry name" value="WH-like_DNA-bd_sf"/>
</dbReference>
<keyword evidence="8" id="KW-1185">Reference proteome</keyword>
<protein>
    <submittedName>
        <fullName evidence="7">LysR family transcriptional regulator</fullName>
    </submittedName>
</protein>
<organism evidence="7 8">
    <name type="scientific">Nitratidesulfovibrio oxamicus</name>
    <dbReference type="NCBI Taxonomy" id="32016"/>
    <lineage>
        <taxon>Bacteria</taxon>
        <taxon>Pseudomonadati</taxon>
        <taxon>Thermodesulfobacteriota</taxon>
        <taxon>Desulfovibrionia</taxon>
        <taxon>Desulfovibrionales</taxon>
        <taxon>Desulfovibrionaceae</taxon>
        <taxon>Nitratidesulfovibrio</taxon>
    </lineage>
</organism>
<evidence type="ECO:0000256" key="1">
    <source>
        <dbReference type="ARBA" id="ARBA00009437"/>
    </source>
</evidence>
<dbReference type="Proteomes" id="UP001194469">
    <property type="component" value="Unassembled WGS sequence"/>
</dbReference>
<evidence type="ECO:0000256" key="5">
    <source>
        <dbReference type="SAM" id="MobiDB-lite"/>
    </source>
</evidence>
<keyword evidence="2" id="KW-0805">Transcription regulation</keyword>
<evidence type="ECO:0000256" key="2">
    <source>
        <dbReference type="ARBA" id="ARBA00023015"/>
    </source>
</evidence>
<dbReference type="InterPro" id="IPR036390">
    <property type="entry name" value="WH_DNA-bd_sf"/>
</dbReference>
<sequence length="320" mass="34762">MLDFRRLEAFCKVYELRSFSRAGADLFLSQPTISAHVLALEKELGVRLLDRMGRQVLPTPAGEVLYRRASEAFASLAAAEAEIGQLRDEVSGDLVVGGSTIPAHHVLPDVIAGFVRTYPAVRVHLRVGDTADIVQRVTDGELMLGLVGAVDSHPDLVFEPLVDDELVVVAAPELAGGRRHVQTEELAQWPWVMREAGSGTRRTFAEALAVAGMDVRRLPVALVVDSTQAVVQYVRAGLGVSATSRLAVAESIARGELVELQLDDCRPARQFHSVRHARRHQFPAAVAFAAYLGEHTRHLRNGHATGAEAGNSKTRHKDKA</sequence>
<feature type="domain" description="HTH lysR-type" evidence="6">
    <location>
        <begin position="2"/>
        <end position="59"/>
    </location>
</feature>